<dbReference type="Pfam" id="PF07731">
    <property type="entry name" value="Cu-oxidase_2"/>
    <property type="match status" value="1"/>
</dbReference>
<dbReference type="PANTHER" id="PTHR11709">
    <property type="entry name" value="MULTI-COPPER OXIDASE"/>
    <property type="match status" value="1"/>
</dbReference>
<proteinExistence type="predicted"/>
<dbReference type="Gene3D" id="2.60.40.420">
    <property type="entry name" value="Cupredoxins - blue copper proteins"/>
    <property type="match status" value="2"/>
</dbReference>
<reference evidence="4" key="1">
    <citation type="journal article" date="2019" name="Int. J. Syst. Evol. Microbiol.">
        <title>The Global Catalogue of Microorganisms (GCM) 10K type strain sequencing project: providing services to taxonomists for standard genome sequencing and annotation.</title>
        <authorList>
            <consortium name="The Broad Institute Genomics Platform"/>
            <consortium name="The Broad Institute Genome Sequencing Center for Infectious Disease"/>
            <person name="Wu L."/>
            <person name="Ma J."/>
        </authorList>
    </citation>
    <scope>NUCLEOTIDE SEQUENCE [LARGE SCALE GENOMIC DNA]</scope>
    <source>
        <strain evidence="4">TISTR 1535</strain>
    </source>
</reference>
<sequence length="360" mass="39951">MQKKWMVILTSAITLGLIFTFIQWVSTSEAQQSLSKPKSKYANIESPSLETLTGKEDNGIKKYELTAETVTQKFTDGFKAEAWGFNGGAPGPTLVAEEGDTVEITVHNSLPEATSVHWHGLEVPNDMDGVPLVQDSPKIQPGESFTYKFTLEQSGTYMYHSHTNVSKQELMGLTGSFVIKPNKQNQQVDRDIVMMLQEWTLDGAGGHGDMNMNAEQEHRMGTEEYGMEDAENETGVYKVDPMGMEPNMFTINGKSYPSTEPIEVKKGETVRIRFTNLSGNSHPMHMHGDDFKVVAVDGNRINKSAQLEKNTINVAAGETWDIEFTAENVGTWPIHCHKPHHTMNANGETGGMFTTIEVTE</sequence>
<organism evidence="3 4">
    <name type="scientific">Lentibacillus juripiscarius</name>
    <dbReference type="NCBI Taxonomy" id="257446"/>
    <lineage>
        <taxon>Bacteria</taxon>
        <taxon>Bacillati</taxon>
        <taxon>Bacillota</taxon>
        <taxon>Bacilli</taxon>
        <taxon>Bacillales</taxon>
        <taxon>Bacillaceae</taxon>
        <taxon>Lentibacillus</taxon>
    </lineage>
</organism>
<dbReference type="InterPro" id="IPR008972">
    <property type="entry name" value="Cupredoxin"/>
</dbReference>
<dbReference type="InterPro" id="IPR045087">
    <property type="entry name" value="Cu-oxidase_fam"/>
</dbReference>
<dbReference type="InterPro" id="IPR011706">
    <property type="entry name" value="Cu-oxidase_C"/>
</dbReference>
<feature type="domain" description="Plastocyanin-like" evidence="2">
    <location>
        <begin position="69"/>
        <end position="183"/>
    </location>
</feature>
<protein>
    <submittedName>
        <fullName evidence="3">Multicopper oxidase family protein</fullName>
    </submittedName>
</protein>
<dbReference type="Pfam" id="PF07732">
    <property type="entry name" value="Cu-oxidase_3"/>
    <property type="match status" value="1"/>
</dbReference>
<dbReference type="RefSeq" id="WP_382391832.1">
    <property type="nucleotide sequence ID" value="NZ_JBHUNA010000009.1"/>
</dbReference>
<name>A0ABW5V336_9BACI</name>
<dbReference type="SUPFAM" id="SSF49503">
    <property type="entry name" value="Cupredoxins"/>
    <property type="match status" value="2"/>
</dbReference>
<accession>A0ABW5V336</accession>
<dbReference type="Proteomes" id="UP001597502">
    <property type="component" value="Unassembled WGS sequence"/>
</dbReference>
<dbReference type="InterPro" id="IPR011707">
    <property type="entry name" value="Cu-oxidase-like_N"/>
</dbReference>
<comment type="caution">
    <text evidence="3">The sequence shown here is derived from an EMBL/GenBank/DDBJ whole genome shotgun (WGS) entry which is preliminary data.</text>
</comment>
<dbReference type="EMBL" id="JBHUNA010000009">
    <property type="protein sequence ID" value="MFD2760392.1"/>
    <property type="molecule type" value="Genomic_DNA"/>
</dbReference>
<evidence type="ECO:0000313" key="3">
    <source>
        <dbReference type="EMBL" id="MFD2760392.1"/>
    </source>
</evidence>
<gene>
    <name evidence="3" type="ORF">ACFSUO_05335</name>
</gene>
<keyword evidence="4" id="KW-1185">Reference proteome</keyword>
<feature type="domain" description="Plastocyanin-like" evidence="1">
    <location>
        <begin position="239"/>
        <end position="344"/>
    </location>
</feature>
<evidence type="ECO:0000313" key="4">
    <source>
        <dbReference type="Proteomes" id="UP001597502"/>
    </source>
</evidence>
<evidence type="ECO:0000259" key="1">
    <source>
        <dbReference type="Pfam" id="PF07731"/>
    </source>
</evidence>
<dbReference type="CDD" id="cd04202">
    <property type="entry name" value="CuRO_D2_2dMcoN_like"/>
    <property type="match status" value="1"/>
</dbReference>
<evidence type="ECO:0000259" key="2">
    <source>
        <dbReference type="Pfam" id="PF07732"/>
    </source>
</evidence>